<dbReference type="EMBL" id="FNTD01000004">
    <property type="protein sequence ID" value="SED83488.1"/>
    <property type="molecule type" value="Genomic_DNA"/>
</dbReference>
<feature type="compositionally biased region" description="Basic and acidic residues" evidence="1">
    <location>
        <begin position="70"/>
        <end position="80"/>
    </location>
</feature>
<dbReference type="InterPro" id="IPR045733">
    <property type="entry name" value="DUF6087"/>
</dbReference>
<protein>
    <submittedName>
        <fullName evidence="2">Uncharacterized protein</fullName>
    </submittedName>
</protein>
<feature type="compositionally biased region" description="Basic and acidic residues" evidence="1">
    <location>
        <begin position="9"/>
        <end position="36"/>
    </location>
</feature>
<dbReference type="GeneID" id="95516723"/>
<name>A0A1H5DXC3_9ACTN</name>
<dbReference type="Proteomes" id="UP000182375">
    <property type="component" value="Unassembled WGS sequence"/>
</dbReference>
<feature type="region of interest" description="Disordered" evidence="1">
    <location>
        <begin position="1"/>
        <end position="110"/>
    </location>
</feature>
<evidence type="ECO:0000313" key="3">
    <source>
        <dbReference type="Proteomes" id="UP000182375"/>
    </source>
</evidence>
<dbReference type="RefSeq" id="WP_074993906.1">
    <property type="nucleotide sequence ID" value="NZ_FNTD01000004.1"/>
</dbReference>
<evidence type="ECO:0000313" key="2">
    <source>
        <dbReference type="EMBL" id="SED83488.1"/>
    </source>
</evidence>
<evidence type="ECO:0000256" key="1">
    <source>
        <dbReference type="SAM" id="MobiDB-lite"/>
    </source>
</evidence>
<dbReference type="Pfam" id="PF19565">
    <property type="entry name" value="DUF6087"/>
    <property type="match status" value="1"/>
</dbReference>
<organism evidence="2 3">
    <name type="scientific">Streptomyces misionensis</name>
    <dbReference type="NCBI Taxonomy" id="67331"/>
    <lineage>
        <taxon>Bacteria</taxon>
        <taxon>Bacillati</taxon>
        <taxon>Actinomycetota</taxon>
        <taxon>Actinomycetes</taxon>
        <taxon>Kitasatosporales</taxon>
        <taxon>Streptomycetaceae</taxon>
        <taxon>Streptomyces</taxon>
    </lineage>
</organism>
<accession>A0A1H5DXC3</accession>
<dbReference type="AlphaFoldDB" id="A0A1H5DXC3"/>
<reference evidence="2 3" key="1">
    <citation type="submission" date="2016-10" db="EMBL/GenBank/DDBJ databases">
        <authorList>
            <person name="de Groot N.N."/>
        </authorList>
    </citation>
    <scope>NUCLEOTIDE SEQUENCE [LARGE SCALE GENOMIC DNA]</scope>
    <source>
        <strain evidence="2 3">DSM 40306</strain>
    </source>
</reference>
<proteinExistence type="predicted"/>
<sequence>MDDEPLEEWAERRELRRPARGERRATPLGDQPERGAHVGPDTPRGIQEWDGQQWTPAGVAEDQTAAATETGRDANTRAERVPLPAFGKLPPMPQPWRPTQRFYRPDPPGQ</sequence>
<gene>
    <name evidence="2" type="ORF">SAMN04490357_6000</name>
</gene>